<proteinExistence type="inferred from homology"/>
<feature type="region of interest" description="Disordered" evidence="8">
    <location>
        <begin position="423"/>
        <end position="485"/>
    </location>
</feature>
<evidence type="ECO:0000256" key="2">
    <source>
        <dbReference type="ARBA" id="ARBA00022670"/>
    </source>
</evidence>
<feature type="compositionally biased region" description="Low complexity" evidence="8">
    <location>
        <begin position="437"/>
        <end position="484"/>
    </location>
</feature>
<gene>
    <name evidence="10" type="ORF">THAR02_02411</name>
</gene>
<dbReference type="OMA" id="CMFGISP"/>
<dbReference type="Gene3D" id="2.40.70.10">
    <property type="entry name" value="Acid Proteases"/>
    <property type="match status" value="2"/>
</dbReference>
<evidence type="ECO:0000256" key="6">
    <source>
        <dbReference type="PIRSR" id="PIRSR601461-1"/>
    </source>
</evidence>
<evidence type="ECO:0000256" key="4">
    <source>
        <dbReference type="ARBA" id="ARBA00022750"/>
    </source>
</evidence>
<dbReference type="InterPro" id="IPR021109">
    <property type="entry name" value="Peptidase_aspartic_dom_sf"/>
</dbReference>
<dbReference type="Proteomes" id="UP000034112">
    <property type="component" value="Unassembled WGS sequence"/>
</dbReference>
<sequence length="509" mass="53477">MRSSVQSISLAGLVAAGTVSAGILHVPIEKRYLSSDPSPSLLRRDGSISLDALNNITGGGYYADFSIGTPPQKLSFLLDTGSSDTWVNSVKADLCTEPSVQQSVGEFCYKQFNPSRSTSYKSSTEDFDISYLDGRRIQGTYFKDTVTINNATVKNQQLGLALISVRGTGIMGLGFQENVAADVKYPTIIDNMVSQNVIPVPAFSLYLNDLQTSQGGILFGGVDTDKFHDGLATLPLQPLPASIAKTQDIVMYNVQLKGFKASAVDTPAVNGSAILDSGSTISLLPDAVVQAVWKKYGVLNIRGVPIPFVDCGKANSKDTFSFQFTNKTIKVPIDEMVINNLASVQDDIQSDPTLSSLFKGWSGVCTFGMSSTDGYGITSDQFILLGDTFLRSAYVVYDLQNKQIGIAQATLNSTTSNIVEFQEGSKSIPGPVSTGADDSGNSSTPSSTEPGSSGDSGDSSPSSANPGSPSESSNSDSSPDSAGSALYPTLSITLAGTVAVALSMIMSAL</sequence>
<dbReference type="OrthoDB" id="771136at2759"/>
<feature type="domain" description="Peptidase A1" evidence="9">
    <location>
        <begin position="61"/>
        <end position="407"/>
    </location>
</feature>
<dbReference type="EMBL" id="JOKZ01000048">
    <property type="protein sequence ID" value="KKP05451.1"/>
    <property type="molecule type" value="Genomic_DNA"/>
</dbReference>
<dbReference type="SUPFAM" id="SSF50630">
    <property type="entry name" value="Acid proteases"/>
    <property type="match status" value="1"/>
</dbReference>
<dbReference type="PROSITE" id="PS00141">
    <property type="entry name" value="ASP_PROTEASE"/>
    <property type="match status" value="2"/>
</dbReference>
<protein>
    <recommendedName>
        <fullName evidence="9">Peptidase A1 domain-containing protein</fullName>
    </recommendedName>
</protein>
<feature type="active site" evidence="6">
    <location>
        <position position="276"/>
    </location>
</feature>
<comment type="similarity">
    <text evidence="1 7">Belongs to the peptidase A1 family.</text>
</comment>
<evidence type="ECO:0000259" key="9">
    <source>
        <dbReference type="PROSITE" id="PS51767"/>
    </source>
</evidence>
<evidence type="ECO:0000256" key="1">
    <source>
        <dbReference type="ARBA" id="ARBA00007447"/>
    </source>
</evidence>
<evidence type="ECO:0000256" key="5">
    <source>
        <dbReference type="ARBA" id="ARBA00022801"/>
    </source>
</evidence>
<dbReference type="InterPro" id="IPR001461">
    <property type="entry name" value="Aspartic_peptidase_A1"/>
</dbReference>
<dbReference type="PRINTS" id="PR00792">
    <property type="entry name" value="PEPSIN"/>
</dbReference>
<evidence type="ECO:0000256" key="3">
    <source>
        <dbReference type="ARBA" id="ARBA00022729"/>
    </source>
</evidence>
<evidence type="ECO:0000313" key="10">
    <source>
        <dbReference type="EMBL" id="KKP05451.1"/>
    </source>
</evidence>
<keyword evidence="3" id="KW-0732">Signal</keyword>
<keyword evidence="4 7" id="KW-0064">Aspartyl protease</keyword>
<keyword evidence="5 7" id="KW-0378">Hydrolase</keyword>
<dbReference type="CDD" id="cd05474">
    <property type="entry name" value="SAP_like"/>
    <property type="match status" value="1"/>
</dbReference>
<organism evidence="10 11">
    <name type="scientific">Trichoderma harzianum</name>
    <name type="common">Hypocrea lixii</name>
    <dbReference type="NCBI Taxonomy" id="5544"/>
    <lineage>
        <taxon>Eukaryota</taxon>
        <taxon>Fungi</taxon>
        <taxon>Dikarya</taxon>
        <taxon>Ascomycota</taxon>
        <taxon>Pezizomycotina</taxon>
        <taxon>Sordariomycetes</taxon>
        <taxon>Hypocreomycetidae</taxon>
        <taxon>Hypocreales</taxon>
        <taxon>Hypocreaceae</taxon>
        <taxon>Trichoderma</taxon>
    </lineage>
</organism>
<dbReference type="InterPro" id="IPR033121">
    <property type="entry name" value="PEPTIDASE_A1"/>
</dbReference>
<keyword evidence="2 7" id="KW-0645">Protease</keyword>
<dbReference type="InterPro" id="IPR033876">
    <property type="entry name" value="SAP-like"/>
</dbReference>
<reference evidence="11" key="1">
    <citation type="journal article" date="2015" name="Genome Announc.">
        <title>Draft whole-genome sequence of the biocontrol agent Trichoderma harzianum T6776.</title>
        <authorList>
            <person name="Baroncelli R."/>
            <person name="Piaggeschi G."/>
            <person name="Fiorini L."/>
            <person name="Bertolini E."/>
            <person name="Zapparata A."/>
            <person name="Pe M.E."/>
            <person name="Sarrocco S."/>
            <person name="Vannacci G."/>
        </authorList>
    </citation>
    <scope>NUCLEOTIDE SEQUENCE [LARGE SCALE GENOMIC DNA]</scope>
    <source>
        <strain evidence="11">T6776</strain>
    </source>
</reference>
<dbReference type="PANTHER" id="PTHR47966:SF65">
    <property type="entry name" value="ASPARTIC-TYPE ENDOPEPTIDASE"/>
    <property type="match status" value="1"/>
</dbReference>
<evidence type="ECO:0000256" key="8">
    <source>
        <dbReference type="SAM" id="MobiDB-lite"/>
    </source>
</evidence>
<dbReference type="PANTHER" id="PTHR47966">
    <property type="entry name" value="BETA-SITE APP-CLEAVING ENZYME, ISOFORM A-RELATED"/>
    <property type="match status" value="1"/>
</dbReference>
<accession>A0A0F9XKS1</accession>
<dbReference type="Pfam" id="PF00026">
    <property type="entry name" value="Asp"/>
    <property type="match status" value="1"/>
</dbReference>
<evidence type="ECO:0000313" key="11">
    <source>
        <dbReference type="Proteomes" id="UP000034112"/>
    </source>
</evidence>
<dbReference type="GO" id="GO:0004190">
    <property type="term" value="F:aspartic-type endopeptidase activity"/>
    <property type="evidence" value="ECO:0007669"/>
    <property type="project" value="UniProtKB-KW"/>
</dbReference>
<dbReference type="InterPro" id="IPR001969">
    <property type="entry name" value="Aspartic_peptidase_AS"/>
</dbReference>
<dbReference type="AlphaFoldDB" id="A0A0F9XKS1"/>
<feature type="active site" evidence="6">
    <location>
        <position position="79"/>
    </location>
</feature>
<dbReference type="GO" id="GO:0006508">
    <property type="term" value="P:proteolysis"/>
    <property type="evidence" value="ECO:0007669"/>
    <property type="project" value="UniProtKB-KW"/>
</dbReference>
<comment type="caution">
    <text evidence="10">The sequence shown here is derived from an EMBL/GenBank/DDBJ whole genome shotgun (WGS) entry which is preliminary data.</text>
</comment>
<evidence type="ECO:0000256" key="7">
    <source>
        <dbReference type="RuleBase" id="RU000454"/>
    </source>
</evidence>
<name>A0A0F9XKS1_TRIHA</name>
<dbReference type="PROSITE" id="PS51767">
    <property type="entry name" value="PEPTIDASE_A1"/>
    <property type="match status" value="1"/>
</dbReference>